<dbReference type="InterPro" id="IPR051089">
    <property type="entry name" value="prtT"/>
</dbReference>
<reference evidence="7" key="1">
    <citation type="submission" date="2013-07" db="EMBL/GenBank/DDBJ databases">
        <authorList>
            <consortium name="The Broad Institute Genome Sequencing Platform"/>
            <person name="Cuomo C."/>
            <person name="Litvintseva A."/>
            <person name="Chen Y."/>
            <person name="Heitman J."/>
            <person name="Sun S."/>
            <person name="Springer D."/>
            <person name="Dromer F."/>
            <person name="Young S.K."/>
            <person name="Zeng Q."/>
            <person name="Gargeya S."/>
            <person name="Fitzgerald M."/>
            <person name="Abouelleil A."/>
            <person name="Alvarado L."/>
            <person name="Berlin A.M."/>
            <person name="Chapman S.B."/>
            <person name="Dewar J."/>
            <person name="Goldberg J."/>
            <person name="Griggs A."/>
            <person name="Gujja S."/>
            <person name="Hansen M."/>
            <person name="Howarth C."/>
            <person name="Imamovic A."/>
            <person name="Larimer J."/>
            <person name="McCowan C."/>
            <person name="Murphy C."/>
            <person name="Pearson M."/>
            <person name="Priest M."/>
            <person name="Roberts A."/>
            <person name="Saif S."/>
            <person name="Shea T."/>
            <person name="Sykes S."/>
            <person name="Wortman J."/>
            <person name="Nusbaum C."/>
            <person name="Birren B."/>
        </authorList>
    </citation>
    <scope>NUCLEOTIDE SEQUENCE</scope>
    <source>
        <strain evidence="7">CBS 10118</strain>
    </source>
</reference>
<evidence type="ECO:0000256" key="4">
    <source>
        <dbReference type="ARBA" id="ARBA00023163"/>
    </source>
</evidence>
<keyword evidence="2" id="KW-0805">Transcription regulation</keyword>
<keyword evidence="5" id="KW-0539">Nucleus</keyword>
<protein>
    <recommendedName>
        <fullName evidence="9">Transcription factor domain-containing protein</fullName>
    </recommendedName>
</protein>
<evidence type="ECO:0000256" key="5">
    <source>
        <dbReference type="ARBA" id="ARBA00023242"/>
    </source>
</evidence>
<keyword evidence="8" id="KW-1185">Reference proteome</keyword>
<gene>
    <name evidence="7" type="ORF">I302_105552</name>
</gene>
<dbReference type="PANTHER" id="PTHR31845:SF19">
    <property type="entry name" value="TRANSCRIPTION FACTOR DOMAIN-CONTAINING PROTEIN"/>
    <property type="match status" value="1"/>
</dbReference>
<evidence type="ECO:0000313" key="8">
    <source>
        <dbReference type="Proteomes" id="UP000092730"/>
    </source>
</evidence>
<dbReference type="CDD" id="cd12148">
    <property type="entry name" value="fungal_TF_MHR"/>
    <property type="match status" value="1"/>
</dbReference>
<name>A0AAJ8M9R4_9TREE</name>
<proteinExistence type="predicted"/>
<dbReference type="GO" id="GO:0005634">
    <property type="term" value="C:nucleus"/>
    <property type="evidence" value="ECO:0007669"/>
    <property type="project" value="UniProtKB-SubCell"/>
</dbReference>
<dbReference type="KEGG" id="kbi:30213234"/>
<dbReference type="EMBL" id="CP144543">
    <property type="protein sequence ID" value="WVW83531.1"/>
    <property type="molecule type" value="Genomic_DNA"/>
</dbReference>
<dbReference type="GeneID" id="30213234"/>
<evidence type="ECO:0000256" key="6">
    <source>
        <dbReference type="SAM" id="MobiDB-lite"/>
    </source>
</evidence>
<dbReference type="PANTHER" id="PTHR31845">
    <property type="entry name" value="FINGER DOMAIN PROTEIN, PUTATIVE-RELATED"/>
    <property type="match status" value="1"/>
</dbReference>
<evidence type="ECO:0008006" key="9">
    <source>
        <dbReference type="Google" id="ProtNLM"/>
    </source>
</evidence>
<dbReference type="GO" id="GO:0000981">
    <property type="term" value="F:DNA-binding transcription factor activity, RNA polymerase II-specific"/>
    <property type="evidence" value="ECO:0007669"/>
    <property type="project" value="TreeGrafter"/>
</dbReference>
<evidence type="ECO:0000256" key="3">
    <source>
        <dbReference type="ARBA" id="ARBA00023125"/>
    </source>
</evidence>
<organism evidence="7 8">
    <name type="scientific">Kwoniella bestiolae CBS 10118</name>
    <dbReference type="NCBI Taxonomy" id="1296100"/>
    <lineage>
        <taxon>Eukaryota</taxon>
        <taxon>Fungi</taxon>
        <taxon>Dikarya</taxon>
        <taxon>Basidiomycota</taxon>
        <taxon>Agaricomycotina</taxon>
        <taxon>Tremellomycetes</taxon>
        <taxon>Tremellales</taxon>
        <taxon>Cryptococcaceae</taxon>
        <taxon>Kwoniella</taxon>
    </lineage>
</organism>
<dbReference type="AlphaFoldDB" id="A0AAJ8M9R4"/>
<accession>A0AAJ8M9R4</accession>
<dbReference type="RefSeq" id="XP_065726177.1">
    <property type="nucleotide sequence ID" value="XM_065870105.1"/>
</dbReference>
<feature type="compositionally biased region" description="Polar residues" evidence="6">
    <location>
        <begin position="46"/>
        <end position="60"/>
    </location>
</feature>
<reference evidence="7" key="2">
    <citation type="submission" date="2024-02" db="EMBL/GenBank/DDBJ databases">
        <title>Comparative genomics of Cryptococcus and Kwoniella reveals pathogenesis evolution and contrasting modes of karyotype evolution via chromosome fusion or intercentromeric recombination.</title>
        <authorList>
            <person name="Coelho M.A."/>
            <person name="David-Palma M."/>
            <person name="Shea T."/>
            <person name="Bowers K."/>
            <person name="McGinley-Smith S."/>
            <person name="Mohammad A.W."/>
            <person name="Gnirke A."/>
            <person name="Yurkov A.M."/>
            <person name="Nowrousian M."/>
            <person name="Sun S."/>
            <person name="Cuomo C.A."/>
            <person name="Heitman J."/>
        </authorList>
    </citation>
    <scope>NUCLEOTIDE SEQUENCE</scope>
    <source>
        <strain evidence="7">CBS 10118</strain>
    </source>
</reference>
<keyword evidence="4" id="KW-0804">Transcription</keyword>
<dbReference type="GO" id="GO:0000976">
    <property type="term" value="F:transcription cis-regulatory region binding"/>
    <property type="evidence" value="ECO:0007669"/>
    <property type="project" value="TreeGrafter"/>
</dbReference>
<keyword evidence="3" id="KW-0238">DNA-binding</keyword>
<evidence type="ECO:0000313" key="7">
    <source>
        <dbReference type="EMBL" id="WVW83531.1"/>
    </source>
</evidence>
<evidence type="ECO:0000256" key="1">
    <source>
        <dbReference type="ARBA" id="ARBA00004123"/>
    </source>
</evidence>
<comment type="subcellular location">
    <subcellularLocation>
        <location evidence="1">Nucleus</location>
    </subcellularLocation>
</comment>
<feature type="region of interest" description="Disordered" evidence="6">
    <location>
        <begin position="38"/>
        <end position="69"/>
    </location>
</feature>
<dbReference type="Proteomes" id="UP000092730">
    <property type="component" value="Chromosome 3"/>
</dbReference>
<sequence>MDYVRWKRSNTLSVTAPRNSSIWNSLESDILANSVQAKGKRRRSELQGSRAANWQSASSRRNPDSLQDPPIQADIADKLTSLPLPGDKNPLAVLAEASATVAAQDGNPAVSPVDSDRQLFREDAEDYYARLDRTLKDEAPHIMTLINVDEAERLFSLYFTYLHPHLPVLDPAHSSPSAVARRNNFLFNAICCASAKARDRKLWSRLAEFARFEMERLPKEKNIDVIQGHMIYVTWNLHRPKHFELDMTWLRIGLAVRTAIDINLHRIAMSSQARAGLPWWVMRAILRTWLVVYISDQTMSAQLGKQGITGEESSISTYIDLLRKADTEHSSTSPCLDDLWIAALAEWTQMLSSSIHRQRSSTLQVGESQEGVSKTNVETVSVALDQAVILQLRDWRKRTEESVRDCYNSSPSDPSVGHHKLSSLSLPFTMANIRLYQQYAELVVHSLSLDRVSGSSKGDLPVTVIEIQSAAARLIHTYQSSFDAVDQTRLGCPDMIHTFVTYAAVSILRLIQPLFSRYSSHPDDNMEIAQLAADMLDRASPDRTQSSFGGHGPFLKNLIRAKKTQIDALRVSKVSNGHGSRTSDEGRGVHDQTQDVSDIAATLSFEMFGSILDRDQGQSIWPPVPDTSLESLDSYVNLLFPSYGSGQHLDL</sequence>
<evidence type="ECO:0000256" key="2">
    <source>
        <dbReference type="ARBA" id="ARBA00023015"/>
    </source>
</evidence>